<feature type="domain" description="HMA" evidence="2">
    <location>
        <begin position="1"/>
        <end position="63"/>
    </location>
</feature>
<reference evidence="3 4" key="1">
    <citation type="submission" date="2023-11" db="EMBL/GenBank/DDBJ databases">
        <title>Draft genome of Azohydromonas lata strain H1 (DSM1123), a polyhydroxyalkanoate producer.</title>
        <authorList>
            <person name="Traversa D."/>
            <person name="D'Addabbo P."/>
            <person name="Pazzani C."/>
            <person name="Manzari C."/>
            <person name="Chiara M."/>
            <person name="Scrascia M."/>
        </authorList>
    </citation>
    <scope>NUCLEOTIDE SEQUENCE [LARGE SCALE GENOMIC DNA]</scope>
    <source>
        <strain evidence="3 4">H1</strain>
    </source>
</reference>
<name>A0ABU5IAS8_9BURK</name>
<accession>A0ABU5IAS8</accession>
<dbReference type="Gene3D" id="3.30.70.100">
    <property type="match status" value="1"/>
</dbReference>
<comment type="caution">
    <text evidence="3">The sequence shown here is derived from an EMBL/GenBank/DDBJ whole genome shotgun (WGS) entry which is preliminary data.</text>
</comment>
<dbReference type="PROSITE" id="PS50846">
    <property type="entry name" value="HMA_2"/>
    <property type="match status" value="1"/>
</dbReference>
<keyword evidence="1" id="KW-0479">Metal-binding</keyword>
<sequence>MIEFTVPEMSCGHCVGAITQALKAVDPAAQVDITLADKKVRVQSALEPQALVRALAEAGYAPVEATPAKSPARGCGCGCH</sequence>
<evidence type="ECO:0000259" key="2">
    <source>
        <dbReference type="PROSITE" id="PS50846"/>
    </source>
</evidence>
<evidence type="ECO:0000313" key="4">
    <source>
        <dbReference type="Proteomes" id="UP001293718"/>
    </source>
</evidence>
<evidence type="ECO:0000256" key="1">
    <source>
        <dbReference type="ARBA" id="ARBA00022723"/>
    </source>
</evidence>
<dbReference type="CDD" id="cd00371">
    <property type="entry name" value="HMA"/>
    <property type="match status" value="1"/>
</dbReference>
<gene>
    <name evidence="3" type="ORF">SM757_03570</name>
</gene>
<organism evidence="3 4">
    <name type="scientific">Azohydromonas lata</name>
    <dbReference type="NCBI Taxonomy" id="45677"/>
    <lineage>
        <taxon>Bacteria</taxon>
        <taxon>Pseudomonadati</taxon>
        <taxon>Pseudomonadota</taxon>
        <taxon>Betaproteobacteria</taxon>
        <taxon>Burkholderiales</taxon>
        <taxon>Sphaerotilaceae</taxon>
        <taxon>Azohydromonas</taxon>
    </lineage>
</organism>
<dbReference type="SUPFAM" id="SSF55008">
    <property type="entry name" value="HMA, heavy metal-associated domain"/>
    <property type="match status" value="1"/>
</dbReference>
<dbReference type="InterPro" id="IPR036163">
    <property type="entry name" value="HMA_dom_sf"/>
</dbReference>
<keyword evidence="4" id="KW-1185">Reference proteome</keyword>
<proteinExistence type="predicted"/>
<dbReference type="RefSeq" id="WP_322464400.1">
    <property type="nucleotide sequence ID" value="NZ_JAXOJX010000003.1"/>
</dbReference>
<dbReference type="InterPro" id="IPR006121">
    <property type="entry name" value="HMA_dom"/>
</dbReference>
<dbReference type="PROSITE" id="PS01047">
    <property type="entry name" value="HMA_1"/>
    <property type="match status" value="1"/>
</dbReference>
<evidence type="ECO:0000313" key="3">
    <source>
        <dbReference type="EMBL" id="MDZ5455645.1"/>
    </source>
</evidence>
<dbReference type="Pfam" id="PF00403">
    <property type="entry name" value="HMA"/>
    <property type="match status" value="1"/>
</dbReference>
<dbReference type="EMBL" id="JAXOJX010000003">
    <property type="protein sequence ID" value="MDZ5455645.1"/>
    <property type="molecule type" value="Genomic_DNA"/>
</dbReference>
<dbReference type="Proteomes" id="UP001293718">
    <property type="component" value="Unassembled WGS sequence"/>
</dbReference>
<dbReference type="InterPro" id="IPR017969">
    <property type="entry name" value="Heavy-metal-associated_CS"/>
</dbReference>
<protein>
    <submittedName>
        <fullName evidence="3">Heavy-metal-associated domain-containing protein</fullName>
    </submittedName>
</protein>